<dbReference type="InterPro" id="IPR004150">
    <property type="entry name" value="NAD_DNA_ligase_OB"/>
</dbReference>
<evidence type="ECO:0000256" key="4">
    <source>
        <dbReference type="ARBA" id="ARBA00022763"/>
    </source>
</evidence>
<comment type="catalytic activity">
    <reaction evidence="9 10">
        <text>NAD(+) + (deoxyribonucleotide)n-3'-hydroxyl + 5'-phospho-(deoxyribonucleotide)m = (deoxyribonucleotide)n+m + AMP + beta-nicotinamide D-nucleotide.</text>
        <dbReference type="EC" id="6.5.1.2"/>
    </reaction>
</comment>
<dbReference type="InterPro" id="IPR033136">
    <property type="entry name" value="DNA_ligase_CS"/>
</dbReference>
<feature type="binding site" evidence="10">
    <location>
        <position position="446"/>
    </location>
    <ligand>
        <name>Zn(2+)</name>
        <dbReference type="ChEBI" id="CHEBI:29105"/>
    </ligand>
</feature>
<dbReference type="GO" id="GO:0006260">
    <property type="term" value="P:DNA replication"/>
    <property type="evidence" value="ECO:0007669"/>
    <property type="project" value="UniProtKB-KW"/>
</dbReference>
<dbReference type="CDD" id="cd00114">
    <property type="entry name" value="LIGANc"/>
    <property type="match status" value="1"/>
</dbReference>
<sequence>MSTPADLDADDLRFAEPNNPYLTAPDTDFTPIERLDADDAEREVALLRAAIREHDHRYYAANDPLIADRTYDALFERLTALEAAFDLDASDSPTRRVGGGTLDELGTVEHAAPMLSIDQSGEADDVREFDARVRREVGDVAYSCEPKFDGLSVEVVYEDGRYVQAATRGDGYEGDDVTEQVRTIRSVPERLGGDPPETLAVRGEVFIPRDAFQDHNRERVEAGKEPFANPRNAAAGTLRQLDLDAVAERPLDCFFYDVLGWDDGEPRDEDGLAPSHPATHLAELEALRSFGLHVNDRAESAADIEAAIDYRDRLGEDREDLNYEIDGVVIKVNDRAACERLGTKARSVRWAFAYKFPARHEVTTVEDVVVQVGRTGRLTPVALLDPVDVGGVTVSRATLHNPDEIESLGVNVGDVVRVKRAGDVIPQVAEVVESHSDTAYAFPDECPACGSAVERDGPLAFCPNGLACPAQAERAVVHYASRGGLDIEGLGEESVEQLREAGLVETLPDLYRLGERREELVELEGWGETSADNLLREVGASREPDLDEFLAALGIHEVGGATARNLARHFGTFAAVRDATEAELVEVDDIGETVAHTVRDFFETEQNARVIDDLLDYVDPQPDETDTGDALDGLTFVFTGSLSTSRSVAQDLVEAHGANATSSVSGNTDYLVIGDSPGTSKRDDAAANDVPEVDEDEFADLLAEYGIDWPPSDED</sequence>
<dbReference type="InterPro" id="IPR012340">
    <property type="entry name" value="NA-bd_OB-fold"/>
</dbReference>
<dbReference type="InterPro" id="IPR041663">
    <property type="entry name" value="DisA/LigA_HHH"/>
</dbReference>
<feature type="binding site" evidence="10">
    <location>
        <position position="462"/>
    </location>
    <ligand>
        <name>Zn(2+)</name>
        <dbReference type="ChEBI" id="CHEBI:29105"/>
    </ligand>
</feature>
<keyword evidence="2 10" id="KW-0235">DNA replication</keyword>
<dbReference type="Pfam" id="PF14520">
    <property type="entry name" value="HHH_5"/>
    <property type="match status" value="1"/>
</dbReference>
<dbReference type="SUPFAM" id="SSF50249">
    <property type="entry name" value="Nucleic acid-binding proteins"/>
    <property type="match status" value="1"/>
</dbReference>
<dbReference type="Gene3D" id="3.40.50.10190">
    <property type="entry name" value="BRCT domain"/>
    <property type="match status" value="1"/>
</dbReference>
<feature type="binding site" evidence="10">
    <location>
        <position position="468"/>
    </location>
    <ligand>
        <name>Zn(2+)</name>
        <dbReference type="ChEBI" id="CHEBI:29105"/>
    </ligand>
</feature>
<protein>
    <recommendedName>
        <fullName evidence="10">DNA ligase</fullName>
        <ecNumber evidence="10">6.5.1.2</ecNumber>
    </recommendedName>
    <alternativeName>
        <fullName evidence="10">Polydeoxyribonucleotide synthase [NAD(+)]</fullName>
    </alternativeName>
</protein>
<keyword evidence="14" id="KW-1185">Reference proteome</keyword>
<keyword evidence="8 10" id="KW-0234">DNA repair</keyword>
<dbReference type="PANTHER" id="PTHR23389">
    <property type="entry name" value="CHROMOSOME TRANSMISSION FIDELITY FACTOR 18"/>
    <property type="match status" value="1"/>
</dbReference>
<dbReference type="HAMAP" id="MF_01588">
    <property type="entry name" value="DNA_ligase_A"/>
    <property type="match status" value="1"/>
</dbReference>
<feature type="domain" description="BRCT" evidence="12">
    <location>
        <begin position="626"/>
        <end position="682"/>
    </location>
</feature>
<dbReference type="Gene3D" id="3.30.470.30">
    <property type="entry name" value="DNA ligase/mRNA capping enzyme"/>
    <property type="match status" value="1"/>
</dbReference>
<dbReference type="Pfam" id="PF00533">
    <property type="entry name" value="BRCT"/>
    <property type="match status" value="1"/>
</dbReference>
<evidence type="ECO:0000259" key="12">
    <source>
        <dbReference type="PROSITE" id="PS50172"/>
    </source>
</evidence>
<evidence type="ECO:0000256" key="2">
    <source>
        <dbReference type="ARBA" id="ARBA00022705"/>
    </source>
</evidence>
<feature type="binding site" evidence="10">
    <location>
        <position position="168"/>
    </location>
    <ligand>
        <name>NAD(+)</name>
        <dbReference type="ChEBI" id="CHEBI:57540"/>
    </ligand>
</feature>
<feature type="binding site" evidence="10">
    <location>
        <position position="204"/>
    </location>
    <ligand>
        <name>NAD(+)</name>
        <dbReference type="ChEBI" id="CHEBI:57540"/>
    </ligand>
</feature>
<dbReference type="Pfam" id="PF12826">
    <property type="entry name" value="HHH_2"/>
    <property type="match status" value="1"/>
</dbReference>
<evidence type="ECO:0000256" key="10">
    <source>
        <dbReference type="HAMAP-Rule" id="MF_01588"/>
    </source>
</evidence>
<keyword evidence="1 10" id="KW-0436">Ligase</keyword>
<dbReference type="NCBIfam" id="NF005932">
    <property type="entry name" value="PRK07956.1"/>
    <property type="match status" value="1"/>
</dbReference>
<feature type="binding site" evidence="10">
    <location>
        <position position="145"/>
    </location>
    <ligand>
        <name>NAD(+)</name>
        <dbReference type="ChEBI" id="CHEBI:57540"/>
    </ligand>
</feature>
<dbReference type="Pfam" id="PF03120">
    <property type="entry name" value="OB_DNA_ligase"/>
    <property type="match status" value="1"/>
</dbReference>
<dbReference type="SUPFAM" id="SSF52113">
    <property type="entry name" value="BRCT domain"/>
    <property type="match status" value="1"/>
</dbReference>
<dbReference type="InterPro" id="IPR001679">
    <property type="entry name" value="DNA_ligase"/>
</dbReference>
<dbReference type="InterPro" id="IPR013839">
    <property type="entry name" value="DNAligase_adenylation"/>
</dbReference>
<evidence type="ECO:0000256" key="1">
    <source>
        <dbReference type="ARBA" id="ARBA00022598"/>
    </source>
</evidence>
<feature type="binding site" evidence="10">
    <location>
        <position position="355"/>
    </location>
    <ligand>
        <name>NAD(+)</name>
        <dbReference type="ChEBI" id="CHEBI:57540"/>
    </ligand>
</feature>
<dbReference type="GeneID" id="79268715"/>
<evidence type="ECO:0000256" key="5">
    <source>
        <dbReference type="ARBA" id="ARBA00022833"/>
    </source>
</evidence>
<proteinExistence type="inferred from homology"/>
<feature type="binding site" evidence="10">
    <location>
        <begin position="116"/>
        <end position="117"/>
    </location>
    <ligand>
        <name>NAD(+)</name>
        <dbReference type="ChEBI" id="CHEBI:57540"/>
    </ligand>
</feature>
<accession>A0ABD5X1F6</accession>
<keyword evidence="7 10" id="KW-0520">NAD</keyword>
<dbReference type="NCBIfam" id="NF010931">
    <property type="entry name" value="PRK14351.1"/>
    <property type="match status" value="1"/>
</dbReference>
<keyword evidence="5 10" id="KW-0862">Zinc</keyword>
<comment type="cofactor">
    <cofactor evidence="10">
        <name>Mg(2+)</name>
        <dbReference type="ChEBI" id="CHEBI:18420"/>
    </cofactor>
    <cofactor evidence="10">
        <name>Mn(2+)</name>
        <dbReference type="ChEBI" id="CHEBI:29035"/>
    </cofactor>
</comment>
<feature type="region of interest" description="Disordered" evidence="11">
    <location>
        <begin position="663"/>
        <end position="693"/>
    </location>
</feature>
<reference evidence="13 14" key="1">
    <citation type="journal article" date="2019" name="Int. J. Syst. Evol. Microbiol.">
        <title>The Global Catalogue of Microorganisms (GCM) 10K type strain sequencing project: providing services to taxonomists for standard genome sequencing and annotation.</title>
        <authorList>
            <consortium name="The Broad Institute Genomics Platform"/>
            <consortium name="The Broad Institute Genome Sequencing Center for Infectious Disease"/>
            <person name="Wu L."/>
            <person name="Ma J."/>
        </authorList>
    </citation>
    <scope>NUCLEOTIDE SEQUENCE [LARGE SCALE GENOMIC DNA]</scope>
    <source>
        <strain evidence="13 14">DT55</strain>
    </source>
</reference>
<evidence type="ECO:0000256" key="6">
    <source>
        <dbReference type="ARBA" id="ARBA00022842"/>
    </source>
</evidence>
<dbReference type="EMBL" id="JBHTAG010000003">
    <property type="protein sequence ID" value="MFC7097377.1"/>
    <property type="molecule type" value="Genomic_DNA"/>
</dbReference>
<evidence type="ECO:0000256" key="9">
    <source>
        <dbReference type="ARBA" id="ARBA00034005"/>
    </source>
</evidence>
<dbReference type="InterPro" id="IPR036420">
    <property type="entry name" value="BRCT_dom_sf"/>
</dbReference>
<dbReference type="GO" id="GO:0006281">
    <property type="term" value="P:DNA repair"/>
    <property type="evidence" value="ECO:0007669"/>
    <property type="project" value="UniProtKB-KW"/>
</dbReference>
<dbReference type="SMART" id="SM00532">
    <property type="entry name" value="LIGANc"/>
    <property type="match status" value="1"/>
</dbReference>
<organism evidence="13 14">
    <name type="scientific">Halobaculum marinum</name>
    <dbReference type="NCBI Taxonomy" id="3031996"/>
    <lineage>
        <taxon>Archaea</taxon>
        <taxon>Methanobacteriati</taxon>
        <taxon>Methanobacteriota</taxon>
        <taxon>Stenosarchaea group</taxon>
        <taxon>Halobacteria</taxon>
        <taxon>Halobacteriales</taxon>
        <taxon>Haloferacaceae</taxon>
        <taxon>Halobaculum</taxon>
    </lineage>
</organism>
<keyword evidence="4 10" id="KW-0227">DNA damage</keyword>
<dbReference type="AlphaFoldDB" id="A0ABD5X1F6"/>
<dbReference type="GO" id="GO:0046872">
    <property type="term" value="F:metal ion binding"/>
    <property type="evidence" value="ECO:0007669"/>
    <property type="project" value="UniProtKB-KW"/>
</dbReference>
<feature type="binding site" evidence="10">
    <location>
        <position position="449"/>
    </location>
    <ligand>
        <name>Zn(2+)</name>
        <dbReference type="ChEBI" id="CHEBI:29105"/>
    </ligand>
</feature>
<name>A0ABD5X1F6_9EURY</name>
<keyword evidence="10" id="KW-0464">Manganese</keyword>
<keyword evidence="6 10" id="KW-0460">Magnesium</keyword>
<dbReference type="InterPro" id="IPR001357">
    <property type="entry name" value="BRCT_dom"/>
</dbReference>
<dbReference type="Proteomes" id="UP001596388">
    <property type="component" value="Unassembled WGS sequence"/>
</dbReference>
<dbReference type="PROSITE" id="PS50172">
    <property type="entry name" value="BRCT"/>
    <property type="match status" value="1"/>
</dbReference>
<dbReference type="RefSeq" id="WP_276238148.1">
    <property type="nucleotide sequence ID" value="NZ_CP119989.1"/>
</dbReference>
<dbReference type="CDD" id="cd17748">
    <property type="entry name" value="BRCT_DNA_ligase_like"/>
    <property type="match status" value="1"/>
</dbReference>
<dbReference type="Gene3D" id="1.10.287.610">
    <property type="entry name" value="Helix hairpin bin"/>
    <property type="match status" value="1"/>
</dbReference>
<feature type="binding site" evidence="10">
    <location>
        <position position="331"/>
    </location>
    <ligand>
        <name>NAD(+)</name>
        <dbReference type="ChEBI" id="CHEBI:57540"/>
    </ligand>
</feature>
<evidence type="ECO:0000256" key="8">
    <source>
        <dbReference type="ARBA" id="ARBA00023204"/>
    </source>
</evidence>
<dbReference type="GO" id="GO:0003911">
    <property type="term" value="F:DNA ligase (NAD+) activity"/>
    <property type="evidence" value="ECO:0007669"/>
    <property type="project" value="UniProtKB-UniRule"/>
</dbReference>
<evidence type="ECO:0000313" key="14">
    <source>
        <dbReference type="Proteomes" id="UP001596388"/>
    </source>
</evidence>
<comment type="function">
    <text evidence="10">DNA ligase that catalyzes the formation of phosphodiester linkages between 5'-phosphoryl and 3'-hydroxyl groups in double-stranded DNA using NAD as a coenzyme and as the energy source for the reaction. It is essential for DNA replication and repair of damaged DNA.</text>
</comment>
<dbReference type="SMART" id="SM00292">
    <property type="entry name" value="BRCT"/>
    <property type="match status" value="1"/>
</dbReference>
<evidence type="ECO:0000313" key="13">
    <source>
        <dbReference type="EMBL" id="MFC7097377.1"/>
    </source>
</evidence>
<dbReference type="InterPro" id="IPR010994">
    <property type="entry name" value="RuvA_2-like"/>
</dbReference>
<evidence type="ECO:0000256" key="7">
    <source>
        <dbReference type="ARBA" id="ARBA00023027"/>
    </source>
</evidence>
<dbReference type="SUPFAM" id="SSF56091">
    <property type="entry name" value="DNA ligase/mRNA capping enzyme, catalytic domain"/>
    <property type="match status" value="1"/>
</dbReference>
<feature type="active site" description="N6-AMP-lysine intermediate" evidence="10">
    <location>
        <position position="147"/>
    </location>
</feature>
<dbReference type="FunFam" id="2.40.50.140:FF:000012">
    <property type="entry name" value="DNA ligase"/>
    <property type="match status" value="1"/>
</dbReference>
<dbReference type="EC" id="6.5.1.2" evidence="10"/>
<dbReference type="PROSITE" id="PS01056">
    <property type="entry name" value="DNA_LIGASE_N2"/>
    <property type="match status" value="1"/>
</dbReference>
<comment type="similarity">
    <text evidence="10">Belongs to the NAD-dependent DNA ligase family. LigA subfamily.</text>
</comment>
<comment type="caution">
    <text evidence="13">The sequence shown here is derived from an EMBL/GenBank/DDBJ whole genome shotgun (WGS) entry which is preliminary data.</text>
</comment>
<dbReference type="PANTHER" id="PTHR23389:SF9">
    <property type="entry name" value="DNA LIGASE"/>
    <property type="match status" value="1"/>
</dbReference>
<dbReference type="PIRSF" id="PIRSF001604">
    <property type="entry name" value="LigA"/>
    <property type="match status" value="1"/>
</dbReference>
<dbReference type="NCBIfam" id="TIGR00575">
    <property type="entry name" value="dnlj"/>
    <property type="match status" value="1"/>
</dbReference>
<dbReference type="Gene3D" id="2.40.50.140">
    <property type="entry name" value="Nucleic acid-binding proteins"/>
    <property type="match status" value="1"/>
</dbReference>
<dbReference type="SUPFAM" id="SSF47781">
    <property type="entry name" value="RuvA domain 2-like"/>
    <property type="match status" value="1"/>
</dbReference>
<dbReference type="Gene3D" id="1.10.150.20">
    <property type="entry name" value="5' to 3' exonuclease, C-terminal subdomain"/>
    <property type="match status" value="2"/>
</dbReference>
<evidence type="ECO:0000256" key="3">
    <source>
        <dbReference type="ARBA" id="ARBA00022723"/>
    </source>
</evidence>
<gene>
    <name evidence="10 13" type="primary">ligA</name>
    <name evidence="13" type="ORF">ACFQKD_08670</name>
</gene>
<evidence type="ECO:0000256" key="11">
    <source>
        <dbReference type="SAM" id="MobiDB-lite"/>
    </source>
</evidence>
<dbReference type="InterPro" id="IPR013840">
    <property type="entry name" value="DNAligase_N"/>
</dbReference>
<feature type="binding site" evidence="10">
    <location>
        <begin position="68"/>
        <end position="72"/>
    </location>
    <ligand>
        <name>NAD(+)</name>
        <dbReference type="ChEBI" id="CHEBI:57540"/>
    </ligand>
</feature>
<keyword evidence="3 10" id="KW-0479">Metal-binding</keyword>
<dbReference type="Pfam" id="PF01653">
    <property type="entry name" value="DNA_ligase_aden"/>
    <property type="match status" value="1"/>
</dbReference>